<evidence type="ECO:0000256" key="2">
    <source>
        <dbReference type="SAM" id="SignalP"/>
    </source>
</evidence>
<protein>
    <submittedName>
        <fullName evidence="3">Uncharacterized protein</fullName>
    </submittedName>
</protein>
<keyword evidence="2" id="KW-0732">Signal</keyword>
<accession>A0ABY4F667</accession>
<name>A0ABY4F667_9BACT</name>
<feature type="region of interest" description="Disordered" evidence="1">
    <location>
        <begin position="29"/>
        <end position="50"/>
    </location>
</feature>
<evidence type="ECO:0000256" key="1">
    <source>
        <dbReference type="SAM" id="MobiDB-lite"/>
    </source>
</evidence>
<feature type="signal peptide" evidence="2">
    <location>
        <begin position="1"/>
        <end position="18"/>
    </location>
</feature>
<organism evidence="3 4">
    <name type="scientific">Hymenobacter cellulosivorans</name>
    <dbReference type="NCBI Taxonomy" id="2932249"/>
    <lineage>
        <taxon>Bacteria</taxon>
        <taxon>Pseudomonadati</taxon>
        <taxon>Bacteroidota</taxon>
        <taxon>Cytophagia</taxon>
        <taxon>Cytophagales</taxon>
        <taxon>Hymenobacteraceae</taxon>
        <taxon>Hymenobacter</taxon>
    </lineage>
</organism>
<feature type="chain" id="PRO_5046603886" evidence="2">
    <location>
        <begin position="19"/>
        <end position="184"/>
    </location>
</feature>
<gene>
    <name evidence="3" type="ORF">MUN80_19030</name>
</gene>
<sequence>MRTSLLSGLLVLSGTLFSQCNSTQPIQAPRATASSVAPATATESSSSTDTITVYTGQAESMEPDPNKPYREMAIEPLGNEPTNYTAFLICKRDSFGVVTLKVKLNPSRHSIEKVSLGFGMSSSRHTAEQITDGVGYYDAERQRYYFAAYYQVISQLSSNQYLHSELYPVHGWVSTSTNTLGLRF</sequence>
<evidence type="ECO:0000313" key="4">
    <source>
        <dbReference type="Proteomes" id="UP000831785"/>
    </source>
</evidence>
<dbReference type="Proteomes" id="UP000831785">
    <property type="component" value="Chromosome"/>
</dbReference>
<dbReference type="RefSeq" id="WP_244715275.1">
    <property type="nucleotide sequence ID" value="NZ_CP095049.1"/>
</dbReference>
<dbReference type="EMBL" id="CP095049">
    <property type="protein sequence ID" value="UOQ51845.1"/>
    <property type="molecule type" value="Genomic_DNA"/>
</dbReference>
<keyword evidence="4" id="KW-1185">Reference proteome</keyword>
<evidence type="ECO:0000313" key="3">
    <source>
        <dbReference type="EMBL" id="UOQ51845.1"/>
    </source>
</evidence>
<reference evidence="3 4" key="1">
    <citation type="submission" date="2022-04" db="EMBL/GenBank/DDBJ databases">
        <title>Hymenobacter sp. isolated from the air.</title>
        <authorList>
            <person name="Won M."/>
            <person name="Lee C.-M."/>
            <person name="Woen H.-Y."/>
            <person name="Kwon S.-W."/>
        </authorList>
    </citation>
    <scope>NUCLEOTIDE SEQUENCE [LARGE SCALE GENOMIC DNA]</scope>
    <source>
        <strain evidence="4">5116 S-27</strain>
    </source>
</reference>
<proteinExistence type="predicted"/>